<evidence type="ECO:0000313" key="2">
    <source>
        <dbReference type="Proteomes" id="UP001268864"/>
    </source>
</evidence>
<dbReference type="Proteomes" id="UP001268864">
    <property type="component" value="Unassembled WGS sequence"/>
</dbReference>
<organism evidence="1 2">
    <name type="scientific">Haloarcula onubensis</name>
    <dbReference type="NCBI Taxonomy" id="2950539"/>
    <lineage>
        <taxon>Archaea</taxon>
        <taxon>Methanobacteriati</taxon>
        <taxon>Methanobacteriota</taxon>
        <taxon>Stenosarchaea group</taxon>
        <taxon>Halobacteria</taxon>
        <taxon>Halobacteriales</taxon>
        <taxon>Haloarculaceae</taxon>
        <taxon>Haloarcula</taxon>
    </lineage>
</organism>
<dbReference type="EMBL" id="JAMQOS010000003">
    <property type="protein sequence ID" value="MDS0282493.1"/>
    <property type="molecule type" value="Genomic_DNA"/>
</dbReference>
<proteinExistence type="predicted"/>
<dbReference type="InterPro" id="IPR006311">
    <property type="entry name" value="TAT_signal"/>
</dbReference>
<accession>A0ABU2FP08</accession>
<reference evidence="1 2" key="1">
    <citation type="submission" date="2022-06" db="EMBL/GenBank/DDBJ databases">
        <title>Halomicroarcula sp. a new haloarchaeum isolate from saline soil.</title>
        <authorList>
            <person name="Strakova D."/>
            <person name="Galisteo C."/>
            <person name="Sanchez-Porro C."/>
            <person name="Ventosa A."/>
        </authorList>
    </citation>
    <scope>NUCLEOTIDE SEQUENCE [LARGE SCALE GENOMIC DNA]</scope>
    <source>
        <strain evidence="1 2">S3CR25-11</strain>
    </source>
</reference>
<dbReference type="RefSeq" id="WP_310900323.1">
    <property type="nucleotide sequence ID" value="NZ_JAMQOS010000003.1"/>
</dbReference>
<gene>
    <name evidence="1" type="ORF">NDI86_10190</name>
</gene>
<keyword evidence="2" id="KW-1185">Reference proteome</keyword>
<protein>
    <recommendedName>
        <fullName evidence="3">Tat pathway signal protein</fullName>
    </recommendedName>
</protein>
<name>A0ABU2FP08_9EURY</name>
<evidence type="ECO:0000313" key="1">
    <source>
        <dbReference type="EMBL" id="MDS0282493.1"/>
    </source>
</evidence>
<dbReference type="PROSITE" id="PS51318">
    <property type="entry name" value="TAT"/>
    <property type="match status" value="1"/>
</dbReference>
<comment type="caution">
    <text evidence="1">The sequence shown here is derived from an EMBL/GenBank/DDBJ whole genome shotgun (WGS) entry which is preliminary data.</text>
</comment>
<sequence length="305" mass="32471">MSGSELTRRALLRRSGVAVAAGVASAGCSTLSGSGGDTDVYTRWLPAPSARNVSHYWFDYYDLSALAAQRESLGGEPTVFERTWAPVGLDWDDATAVVAVDGVDVVTAEFDRDGAAADLREADYERAGEYKGYVRYRDADTGRVFAVTDGTLLVSSAERYAPASVAPSERLETVVDAVTGDIERYAEVDEDMRALVEELGTATIVSGTTRGGPDAATTGSGRFENLVARGTSSAVDGDTVEETWVYLYDRPEDVDLAALEAYVEANDDPADGADAPFATVEDISYAREGRTGIVTGTRDAEAYYA</sequence>
<evidence type="ECO:0008006" key="3">
    <source>
        <dbReference type="Google" id="ProtNLM"/>
    </source>
</evidence>